<dbReference type="EMBL" id="JABEPP010000004">
    <property type="protein sequence ID" value="NNM73860.1"/>
    <property type="molecule type" value="Genomic_DNA"/>
</dbReference>
<comment type="caution">
    <text evidence="2">The sequence shown here is derived from an EMBL/GenBank/DDBJ whole genome shotgun (WGS) entry which is preliminary data.</text>
</comment>
<evidence type="ECO:0000313" key="3">
    <source>
        <dbReference type="Proteomes" id="UP000564885"/>
    </source>
</evidence>
<keyword evidence="3" id="KW-1185">Reference proteome</keyword>
<evidence type="ECO:0000313" key="2">
    <source>
        <dbReference type="EMBL" id="NNM73860.1"/>
    </source>
</evidence>
<reference evidence="2 3" key="1">
    <citation type="submission" date="2020-04" db="EMBL/GenBank/DDBJ databases">
        <title>Enterovirga sp. isolate from soil.</title>
        <authorList>
            <person name="Chea S."/>
            <person name="Kim D.-U."/>
        </authorList>
    </citation>
    <scope>NUCLEOTIDE SEQUENCE [LARGE SCALE GENOMIC DNA]</scope>
    <source>
        <strain evidence="2 3">DB1703</strain>
    </source>
</reference>
<feature type="domain" description="DUF2326" evidence="1">
    <location>
        <begin position="2"/>
        <end position="101"/>
    </location>
</feature>
<protein>
    <submittedName>
        <fullName evidence="2">DUF2326 domain-containing protein</fullName>
    </submittedName>
</protein>
<organism evidence="2 3">
    <name type="scientific">Enterovirga aerilata</name>
    <dbReference type="NCBI Taxonomy" id="2730920"/>
    <lineage>
        <taxon>Bacteria</taxon>
        <taxon>Pseudomonadati</taxon>
        <taxon>Pseudomonadota</taxon>
        <taxon>Alphaproteobacteria</taxon>
        <taxon>Hyphomicrobiales</taxon>
        <taxon>Methylobacteriaceae</taxon>
        <taxon>Enterovirga</taxon>
    </lineage>
</organism>
<dbReference type="RefSeq" id="WP_171219307.1">
    <property type="nucleotide sequence ID" value="NZ_JABEPP010000004.1"/>
</dbReference>
<accession>A0A849ICU5</accession>
<dbReference type="InterPro" id="IPR018760">
    <property type="entry name" value="DUF2326"/>
</dbReference>
<dbReference type="Pfam" id="PF10088">
    <property type="entry name" value="DUF2326"/>
    <property type="match status" value="1"/>
</dbReference>
<name>A0A849ICU5_9HYPH</name>
<evidence type="ECO:0000259" key="1">
    <source>
        <dbReference type="Pfam" id="PF10088"/>
    </source>
</evidence>
<sequence length="102" mass="11155">MMKVFCFDMMLVQRAAERFEGGPRFVLHDSHLFDGVDARQVRAAVKFGSSVAGRIKGQYLITMNSDEAARSGLLADPGIADAVLPVRLTDAEDGGLFGFRFD</sequence>
<gene>
    <name evidence="2" type="ORF">HJG44_15865</name>
</gene>
<dbReference type="Proteomes" id="UP000564885">
    <property type="component" value="Unassembled WGS sequence"/>
</dbReference>
<dbReference type="AlphaFoldDB" id="A0A849ICU5"/>
<proteinExistence type="predicted"/>